<keyword evidence="13" id="KW-1003">Cell membrane</keyword>
<dbReference type="EMBL" id="CP046565">
    <property type="protein sequence ID" value="QJD30969.1"/>
    <property type="molecule type" value="Genomic_DNA"/>
</dbReference>
<evidence type="ECO:0000256" key="11">
    <source>
        <dbReference type="ARBA" id="ARBA00025614"/>
    </source>
</evidence>
<evidence type="ECO:0000256" key="8">
    <source>
        <dbReference type="ARBA" id="ARBA00023136"/>
    </source>
</evidence>
<protein>
    <recommendedName>
        <fullName evidence="13">ATP synthase subunit b</fullName>
    </recommendedName>
    <alternativeName>
        <fullName evidence="13">ATP synthase F(0) sector subunit b</fullName>
    </alternativeName>
    <alternativeName>
        <fullName evidence="13">ATPase subunit I</fullName>
    </alternativeName>
    <alternativeName>
        <fullName evidence="13">F-type ATPase subunit b</fullName>
        <shortName evidence="13">F-ATPase subunit b</shortName>
    </alternativeName>
</protein>
<dbReference type="Pfam" id="PF00430">
    <property type="entry name" value="ATP-synt_B"/>
    <property type="match status" value="1"/>
</dbReference>
<name>A0A858QAQ1_9GAMM</name>
<keyword evidence="7 13" id="KW-0406">Ion transport</keyword>
<dbReference type="GO" id="GO:0045259">
    <property type="term" value="C:proton-transporting ATP synthase complex"/>
    <property type="evidence" value="ECO:0007669"/>
    <property type="project" value="UniProtKB-KW"/>
</dbReference>
<dbReference type="RefSeq" id="WP_169604242.1">
    <property type="nucleotide sequence ID" value="NZ_CP046565.1"/>
</dbReference>
<proteinExistence type="inferred from homology"/>
<evidence type="ECO:0000256" key="9">
    <source>
        <dbReference type="ARBA" id="ARBA00023310"/>
    </source>
</evidence>
<evidence type="ECO:0000256" key="2">
    <source>
        <dbReference type="ARBA" id="ARBA00022448"/>
    </source>
</evidence>
<dbReference type="HAMAP" id="MF_01398">
    <property type="entry name" value="ATP_synth_b_bprime"/>
    <property type="match status" value="1"/>
</dbReference>
<organism evidence="15 16">
    <name type="scientific">Methylococcus geothermalis</name>
    <dbReference type="NCBI Taxonomy" id="2681310"/>
    <lineage>
        <taxon>Bacteria</taxon>
        <taxon>Pseudomonadati</taxon>
        <taxon>Pseudomonadota</taxon>
        <taxon>Gammaproteobacteria</taxon>
        <taxon>Methylococcales</taxon>
        <taxon>Methylococcaceae</taxon>
        <taxon>Methylococcus</taxon>
    </lineage>
</organism>
<dbReference type="InterPro" id="IPR000711">
    <property type="entry name" value="ATPase_OSCP/dsu"/>
</dbReference>
<comment type="subunit">
    <text evidence="13">F-type ATPases have 2 components, F(1) - the catalytic core - and F(0) - the membrane proton channel. F(1) has five subunits: alpha(3), beta(3), gamma(1), delta(1), epsilon(1). F(0) has three main subunits: a(1), b(2) and c(10-14). The alpha and beta chains form an alternating ring which encloses part of the gamma chain. F(1) is attached to F(0) by a central stalk formed by the gamma and epsilon chains, while a peripheral stalk is formed by the delta and b chains.</text>
</comment>
<dbReference type="GO" id="GO:0012505">
    <property type="term" value="C:endomembrane system"/>
    <property type="evidence" value="ECO:0007669"/>
    <property type="project" value="UniProtKB-SubCell"/>
</dbReference>
<reference evidence="16" key="1">
    <citation type="submission" date="2019-12" db="EMBL/GenBank/DDBJ databases">
        <authorList>
            <person name="Awala S.I."/>
            <person name="Rhee S.K."/>
        </authorList>
    </citation>
    <scope>NUCLEOTIDE SEQUENCE [LARGE SCALE GENOMIC DNA]</scope>
    <source>
        <strain evidence="16">IM1</strain>
    </source>
</reference>
<comment type="similarity">
    <text evidence="1 13">Belongs to the ATPase B chain family.</text>
</comment>
<keyword evidence="5 13" id="KW-0375">Hydrogen ion transport</keyword>
<keyword evidence="6 13" id="KW-1133">Transmembrane helix</keyword>
<evidence type="ECO:0000256" key="12">
    <source>
        <dbReference type="ARBA" id="ARBA00037847"/>
    </source>
</evidence>
<dbReference type="PANTHER" id="PTHR33445:SF2">
    <property type="entry name" value="ATP SYNTHASE SUBUNIT B', CHLOROPLASTIC"/>
    <property type="match status" value="1"/>
</dbReference>
<evidence type="ECO:0000313" key="16">
    <source>
        <dbReference type="Proteomes" id="UP000503004"/>
    </source>
</evidence>
<evidence type="ECO:0000256" key="7">
    <source>
        <dbReference type="ARBA" id="ARBA00023065"/>
    </source>
</evidence>
<dbReference type="Proteomes" id="UP000503004">
    <property type="component" value="Chromosome"/>
</dbReference>
<evidence type="ECO:0000256" key="14">
    <source>
        <dbReference type="SAM" id="Coils"/>
    </source>
</evidence>
<dbReference type="PANTHER" id="PTHR33445">
    <property type="entry name" value="ATP SYNTHASE SUBUNIT B', CHLOROPLASTIC"/>
    <property type="match status" value="1"/>
</dbReference>
<dbReference type="CDD" id="cd06503">
    <property type="entry name" value="ATP-synt_Fo_b"/>
    <property type="match status" value="1"/>
</dbReference>
<keyword evidence="8 13" id="KW-0472">Membrane</keyword>
<keyword evidence="16" id="KW-1185">Reference proteome</keyword>
<evidence type="ECO:0000256" key="13">
    <source>
        <dbReference type="HAMAP-Rule" id="MF_01398"/>
    </source>
</evidence>
<comment type="function">
    <text evidence="11">Component of the F(0) channel, it forms part of the peripheral stalk, linking F(1) to F(0). The b'-subunit is a diverged and duplicated form of b found in plants and photosynthetic bacteria.</text>
</comment>
<comment type="subcellular location">
    <subcellularLocation>
        <location evidence="13">Cell membrane</location>
        <topology evidence="13">Single-pass membrane protein</topology>
    </subcellularLocation>
    <subcellularLocation>
        <location evidence="12">Endomembrane system</location>
        <topology evidence="12">Single-pass membrane protein</topology>
    </subcellularLocation>
</comment>
<keyword evidence="2 13" id="KW-0813">Transport</keyword>
<evidence type="ECO:0000256" key="10">
    <source>
        <dbReference type="ARBA" id="ARBA00025198"/>
    </source>
</evidence>
<dbReference type="InterPro" id="IPR002146">
    <property type="entry name" value="ATP_synth_b/b'su_bac/chlpt"/>
</dbReference>
<evidence type="ECO:0000256" key="5">
    <source>
        <dbReference type="ARBA" id="ARBA00022781"/>
    </source>
</evidence>
<dbReference type="GO" id="GO:0046961">
    <property type="term" value="F:proton-transporting ATPase activity, rotational mechanism"/>
    <property type="evidence" value="ECO:0007669"/>
    <property type="project" value="TreeGrafter"/>
</dbReference>
<evidence type="ECO:0000313" key="15">
    <source>
        <dbReference type="EMBL" id="QJD30969.1"/>
    </source>
</evidence>
<dbReference type="KEGG" id="metu:GNH96_14085"/>
<comment type="function">
    <text evidence="10 13">F(1)F(0) ATP synthase produces ATP from ADP in the presence of a proton or sodium gradient. F-type ATPases consist of two structural domains, F(1) containing the extramembraneous catalytic core and F(0) containing the membrane proton channel, linked together by a central stalk and a peripheral stalk. During catalysis, ATP synthesis in the catalytic domain of F(1) is coupled via a rotary mechanism of the central stalk subunits to proton translocation.</text>
</comment>
<sequence>MDLNPSTFVLEVANFLILVWLLKRFLYQPVSAAIDERRRQIARTVDEAHETQAAAEALRMQYESRLADWETEKRQARETFKRELEAERQRALGELEKALEAEREKAQVLIERQRRDMESDLKREALRLSRQFAARFLERLAGPEMEAALLRMFGEDLAAMPPEHWLALTRALEEPERAEAEIASAFPLKPESCADLTRLIETRTGRTITWRFRQDPALICGIRLRAGHRVLSANVSEELKFFANGAENSLGGG</sequence>
<dbReference type="GO" id="GO:0046933">
    <property type="term" value="F:proton-transporting ATP synthase activity, rotational mechanism"/>
    <property type="evidence" value="ECO:0007669"/>
    <property type="project" value="UniProtKB-UniRule"/>
</dbReference>
<keyword evidence="9 13" id="KW-0066">ATP synthesis</keyword>
<dbReference type="GO" id="GO:0005886">
    <property type="term" value="C:plasma membrane"/>
    <property type="evidence" value="ECO:0007669"/>
    <property type="project" value="UniProtKB-SubCell"/>
</dbReference>
<keyword evidence="4 13" id="KW-0812">Transmembrane</keyword>
<dbReference type="Pfam" id="PF00213">
    <property type="entry name" value="OSCP"/>
    <property type="match status" value="1"/>
</dbReference>
<evidence type="ECO:0000256" key="3">
    <source>
        <dbReference type="ARBA" id="ARBA00022547"/>
    </source>
</evidence>
<evidence type="ECO:0000256" key="4">
    <source>
        <dbReference type="ARBA" id="ARBA00022692"/>
    </source>
</evidence>
<keyword evidence="14" id="KW-0175">Coiled coil</keyword>
<dbReference type="AlphaFoldDB" id="A0A858QAQ1"/>
<gene>
    <name evidence="13" type="primary">atpF</name>
    <name evidence="15" type="ORF">GNH96_14085</name>
</gene>
<feature type="coiled-coil region" evidence="14">
    <location>
        <begin position="52"/>
        <end position="116"/>
    </location>
</feature>
<evidence type="ECO:0000256" key="1">
    <source>
        <dbReference type="ARBA" id="ARBA00005513"/>
    </source>
</evidence>
<accession>A0A858QAQ1</accession>
<dbReference type="InterPro" id="IPR050059">
    <property type="entry name" value="ATP_synthase_B_chain"/>
</dbReference>
<keyword evidence="3 13" id="KW-0138">CF(0)</keyword>
<evidence type="ECO:0000256" key="6">
    <source>
        <dbReference type="ARBA" id="ARBA00022989"/>
    </source>
</evidence>